<dbReference type="Proteomes" id="UP000831390">
    <property type="component" value="Plasmid unnamed4"/>
</dbReference>
<feature type="compositionally biased region" description="Basic and acidic residues" evidence="1">
    <location>
        <begin position="123"/>
        <end position="132"/>
    </location>
</feature>
<name>A0ABY4BCA3_9BACT</name>
<dbReference type="EMBL" id="CP094538">
    <property type="protein sequence ID" value="UOE36784.1"/>
    <property type="molecule type" value="Genomic_DNA"/>
</dbReference>
<accession>A0ABY4BCA3</accession>
<feature type="region of interest" description="Disordered" evidence="1">
    <location>
        <begin position="118"/>
        <end position="138"/>
    </location>
</feature>
<reference evidence="2 3" key="1">
    <citation type="submission" date="2022-03" db="EMBL/GenBank/DDBJ databases">
        <title>Hymenobactersp. isolated from the air.</title>
        <authorList>
            <person name="Won M."/>
            <person name="Kwon S.-W."/>
        </authorList>
    </citation>
    <scope>NUCLEOTIDE SEQUENCE [LARGE SCALE GENOMIC DNA]</scope>
    <source>
        <strain evidence="2 3">KACC 22596</strain>
        <plasmid evidence="2 3">unnamed4</plasmid>
    </source>
</reference>
<sequence length="138" mass="15694">MPKCLKCQNEYTPKRRGGLFCGDSCGNSYRQQLQRNELQHAKLVEKGHAVKNPLTNEELELWQFVKEVAATAKQILADRNLPDEQRPADLRSRVNQLVEQCREKGESQLISGIASRYSAQEEAAERAQTDNKGKHKSK</sequence>
<proteinExistence type="predicted"/>
<keyword evidence="2" id="KW-0614">Plasmid</keyword>
<organism evidence="2 3">
    <name type="scientific">Hymenobacter monticola</name>
    <dbReference type="NCBI Taxonomy" id="1705399"/>
    <lineage>
        <taxon>Bacteria</taxon>
        <taxon>Pseudomonadati</taxon>
        <taxon>Bacteroidota</taxon>
        <taxon>Cytophagia</taxon>
        <taxon>Cytophagales</taxon>
        <taxon>Hymenobacteraceae</taxon>
        <taxon>Hymenobacter</taxon>
    </lineage>
</organism>
<protein>
    <submittedName>
        <fullName evidence="2">Uncharacterized protein</fullName>
    </submittedName>
</protein>
<keyword evidence="3" id="KW-1185">Reference proteome</keyword>
<evidence type="ECO:0000313" key="2">
    <source>
        <dbReference type="EMBL" id="UOE36784.1"/>
    </source>
</evidence>
<dbReference type="RefSeq" id="WP_243520979.1">
    <property type="nucleotide sequence ID" value="NZ_CP094538.1"/>
</dbReference>
<gene>
    <name evidence="2" type="ORF">MTP16_25240</name>
</gene>
<evidence type="ECO:0000313" key="3">
    <source>
        <dbReference type="Proteomes" id="UP000831390"/>
    </source>
</evidence>
<evidence type="ECO:0000256" key="1">
    <source>
        <dbReference type="SAM" id="MobiDB-lite"/>
    </source>
</evidence>
<geneLocation type="plasmid" evidence="2 3">
    <name>unnamed4</name>
</geneLocation>